<dbReference type="InterPro" id="IPR029017">
    <property type="entry name" value="Enolase-like_N"/>
</dbReference>
<organism evidence="11 12">
    <name type="scientific">Roseicyclus mahoneyensis</name>
    <dbReference type="NCBI Taxonomy" id="164332"/>
    <lineage>
        <taxon>Bacteria</taxon>
        <taxon>Pseudomonadati</taxon>
        <taxon>Pseudomonadota</taxon>
        <taxon>Alphaproteobacteria</taxon>
        <taxon>Rhodobacterales</taxon>
        <taxon>Roseobacteraceae</taxon>
        <taxon>Roseicyclus</taxon>
    </lineage>
</organism>
<evidence type="ECO:0000256" key="2">
    <source>
        <dbReference type="ARBA" id="ARBA00005211"/>
    </source>
</evidence>
<evidence type="ECO:0000256" key="6">
    <source>
        <dbReference type="ARBA" id="ARBA00023211"/>
    </source>
</evidence>
<dbReference type="RefSeq" id="WP_281269424.1">
    <property type="nucleotide sequence ID" value="NZ_QGGW01000011.1"/>
</dbReference>
<comment type="caution">
    <text evidence="11">The sequence shown here is derived from an EMBL/GenBank/DDBJ whole genome shotgun (WGS) entry which is preliminary data.</text>
</comment>
<feature type="region of interest" description="Disordered" evidence="9">
    <location>
        <begin position="1"/>
        <end position="25"/>
    </location>
</feature>
<dbReference type="Gene3D" id="3.30.390.10">
    <property type="entry name" value="Enolase-like, N-terminal domain"/>
    <property type="match status" value="1"/>
</dbReference>
<feature type="compositionally biased region" description="Basic residues" evidence="9">
    <location>
        <begin position="1"/>
        <end position="16"/>
    </location>
</feature>
<dbReference type="SUPFAM" id="SSF54826">
    <property type="entry name" value="Enolase N-terminal domain-like"/>
    <property type="match status" value="1"/>
</dbReference>
<evidence type="ECO:0000256" key="4">
    <source>
        <dbReference type="ARBA" id="ARBA00022723"/>
    </source>
</evidence>
<evidence type="ECO:0000256" key="3">
    <source>
        <dbReference type="ARBA" id="ARBA00008031"/>
    </source>
</evidence>
<dbReference type="GO" id="GO:0030145">
    <property type="term" value="F:manganese ion binding"/>
    <property type="evidence" value="ECO:0007669"/>
    <property type="project" value="InterPro"/>
</dbReference>
<dbReference type="SFLD" id="SFLDG01258">
    <property type="entry name" value="(chloro)muconate_cycloisomeras"/>
    <property type="match status" value="1"/>
</dbReference>
<dbReference type="GO" id="GO:0009063">
    <property type="term" value="P:amino acid catabolic process"/>
    <property type="evidence" value="ECO:0007669"/>
    <property type="project" value="InterPro"/>
</dbReference>
<proteinExistence type="inferred from homology"/>
<evidence type="ECO:0000256" key="1">
    <source>
        <dbReference type="ARBA" id="ARBA00001936"/>
    </source>
</evidence>
<gene>
    <name evidence="11" type="ORF">C7455_11175</name>
</gene>
<dbReference type="GO" id="GO:0018850">
    <property type="term" value="F:chloromuconate cycloisomerase activity"/>
    <property type="evidence" value="ECO:0007669"/>
    <property type="project" value="InterPro"/>
</dbReference>
<dbReference type="GO" id="GO:0006518">
    <property type="term" value="P:peptide metabolic process"/>
    <property type="evidence" value="ECO:0007669"/>
    <property type="project" value="UniProtKB-ARBA"/>
</dbReference>
<comment type="cofactor">
    <cofactor evidence="1">
        <name>Mn(2+)</name>
        <dbReference type="ChEBI" id="CHEBI:29035"/>
    </cofactor>
</comment>
<evidence type="ECO:0000256" key="5">
    <source>
        <dbReference type="ARBA" id="ARBA00022797"/>
    </source>
</evidence>
<comment type="pathway">
    <text evidence="2">Aromatic compound metabolism.</text>
</comment>
<dbReference type="PANTHER" id="PTHR48073:SF2">
    <property type="entry name" value="O-SUCCINYLBENZOATE SYNTHASE"/>
    <property type="match status" value="1"/>
</dbReference>
<evidence type="ECO:0000313" key="12">
    <source>
        <dbReference type="Proteomes" id="UP000245708"/>
    </source>
</evidence>
<dbReference type="CDD" id="cd03318">
    <property type="entry name" value="MLE"/>
    <property type="match status" value="1"/>
</dbReference>
<accession>A0A316GAU1</accession>
<dbReference type="InterPro" id="IPR018110">
    <property type="entry name" value="Mandel_Rmase/mucon_lact_enz_CS"/>
</dbReference>
<evidence type="ECO:0000259" key="10">
    <source>
        <dbReference type="SMART" id="SM00922"/>
    </source>
</evidence>
<keyword evidence="4" id="KW-0479">Metal-binding</keyword>
<dbReference type="GO" id="GO:0016854">
    <property type="term" value="F:racemase and epimerase activity"/>
    <property type="evidence" value="ECO:0007669"/>
    <property type="project" value="UniProtKB-ARBA"/>
</dbReference>
<comment type="similarity">
    <text evidence="3">Belongs to the mandelate racemase/muconate lactonizing enzyme family.</text>
</comment>
<dbReference type="Proteomes" id="UP000245708">
    <property type="component" value="Unassembled WGS sequence"/>
</dbReference>
<dbReference type="InterPro" id="IPR013370">
    <property type="entry name" value="Chloromuconate_cycloisomerase"/>
</dbReference>
<feature type="active site" description="Proton acceptor" evidence="8">
    <location>
        <position position="215"/>
    </location>
</feature>
<dbReference type="AlphaFoldDB" id="A0A316GAU1"/>
<dbReference type="GO" id="GO:0000287">
    <property type="term" value="F:magnesium ion binding"/>
    <property type="evidence" value="ECO:0007669"/>
    <property type="project" value="UniProtKB-ARBA"/>
</dbReference>
<keyword evidence="7 11" id="KW-0413">Isomerase</keyword>
<keyword evidence="5" id="KW-0058">Aromatic hydrocarbons catabolism</keyword>
<evidence type="ECO:0000256" key="8">
    <source>
        <dbReference type="PIRSR" id="PIRSR613370-1"/>
    </source>
</evidence>
<reference evidence="11 12" key="1">
    <citation type="submission" date="2018-05" db="EMBL/GenBank/DDBJ databases">
        <title>Genomic Encyclopedia of Type Strains, Phase IV (KMG-IV): sequencing the most valuable type-strain genomes for metagenomic binning, comparative biology and taxonomic classification.</title>
        <authorList>
            <person name="Goeker M."/>
        </authorList>
    </citation>
    <scope>NUCLEOTIDE SEQUENCE [LARGE SCALE GENOMIC DNA]</scope>
    <source>
        <strain evidence="11 12">DSM 16097</strain>
    </source>
</reference>
<name>A0A316GAU1_9RHOB</name>
<dbReference type="Pfam" id="PF13378">
    <property type="entry name" value="MR_MLE_C"/>
    <property type="match status" value="1"/>
</dbReference>
<dbReference type="InterPro" id="IPR036849">
    <property type="entry name" value="Enolase-like_C_sf"/>
</dbReference>
<keyword evidence="12" id="KW-1185">Reference proteome</keyword>
<keyword evidence="6" id="KW-0464">Manganese</keyword>
<feature type="domain" description="Mandelate racemase/muconate lactonizing enzyme C-terminal" evidence="10">
    <location>
        <begin position="194"/>
        <end position="291"/>
    </location>
</feature>
<dbReference type="InterPro" id="IPR013341">
    <property type="entry name" value="Mandelate_racemase_N_dom"/>
</dbReference>
<sequence>MTTRAAAHRTGLRRTARQGIARDPAHHRQITPLARMVRLNAKPRTVTQVTTIDRIDTLILDIPTIRGHVLSMATMRTQAAVLVRIRFSDGSEGLGEGTTIGGLSYGPESPESIRSAIDTYLAPALIGRAADDVNGGVQLMDHVARGNRIAKTAVEIALWDGLGKRLGVSVAQLFGGAVHTRLPVAWTLASGNSDTDIAEAEQMIATGRHRIFKLKIGKRAVADDVAHVARIKSALGDAASIRVDVNQTWTLTEARRGLPALQDAGCELVEQPVAARYLGAMAELTRSHAIAVMADEALGGPEDALAVAAKGAADVFAVKIAQSGGLKRAAEVVAIGQAAGLGLYGGTMLETGLSTAAALQLFATVERLDWGTELFGPLLLTADILAQPIIYRDFHVEVPTGPGIGATLDPYKIEFYRRDRAPRIAVAGE</sequence>
<dbReference type="GO" id="GO:0018849">
    <property type="term" value="F:muconate cycloisomerase activity"/>
    <property type="evidence" value="ECO:0007669"/>
    <property type="project" value="InterPro"/>
</dbReference>
<dbReference type="SUPFAM" id="SSF51604">
    <property type="entry name" value="Enolase C-terminal domain-like"/>
    <property type="match status" value="1"/>
</dbReference>
<dbReference type="SMART" id="SM00922">
    <property type="entry name" value="MR_MLE"/>
    <property type="match status" value="1"/>
</dbReference>
<evidence type="ECO:0000256" key="7">
    <source>
        <dbReference type="ARBA" id="ARBA00023235"/>
    </source>
</evidence>
<dbReference type="NCBIfam" id="TIGR02534">
    <property type="entry name" value="mucon_cyclo"/>
    <property type="match status" value="1"/>
</dbReference>
<protein>
    <submittedName>
        <fullName evidence="11">Muconate cycloisomerase</fullName>
    </submittedName>
</protein>
<evidence type="ECO:0000256" key="9">
    <source>
        <dbReference type="SAM" id="MobiDB-lite"/>
    </source>
</evidence>
<dbReference type="Pfam" id="PF02746">
    <property type="entry name" value="MR_MLE_N"/>
    <property type="match status" value="1"/>
</dbReference>
<evidence type="ECO:0000313" key="11">
    <source>
        <dbReference type="EMBL" id="PWK58024.1"/>
    </source>
</evidence>
<dbReference type="PANTHER" id="PTHR48073">
    <property type="entry name" value="O-SUCCINYLBENZOATE SYNTHASE-RELATED"/>
    <property type="match status" value="1"/>
</dbReference>
<dbReference type="Gene3D" id="3.20.20.120">
    <property type="entry name" value="Enolase-like C-terminal domain"/>
    <property type="match status" value="1"/>
</dbReference>
<dbReference type="InterPro" id="IPR013342">
    <property type="entry name" value="Mandelate_racemase_C"/>
</dbReference>
<dbReference type="EMBL" id="QGGW01000011">
    <property type="protein sequence ID" value="PWK58024.1"/>
    <property type="molecule type" value="Genomic_DNA"/>
</dbReference>
<dbReference type="InterPro" id="IPR029065">
    <property type="entry name" value="Enolase_C-like"/>
</dbReference>
<dbReference type="SFLD" id="SFLDG00180">
    <property type="entry name" value="muconate_cycloisomerase"/>
    <property type="match status" value="1"/>
</dbReference>
<dbReference type="SFLD" id="SFLDS00001">
    <property type="entry name" value="Enolase"/>
    <property type="match status" value="1"/>
</dbReference>
<dbReference type="PROSITE" id="PS00909">
    <property type="entry name" value="MR_MLE_2"/>
    <property type="match status" value="1"/>
</dbReference>
<feature type="active site" description="Proton donor" evidence="8">
    <location>
        <position position="373"/>
    </location>
</feature>